<dbReference type="STRING" id="1353952.A0A165J7Y5"/>
<dbReference type="GO" id="GO:0005778">
    <property type="term" value="C:peroxisomal membrane"/>
    <property type="evidence" value="ECO:0007669"/>
    <property type="project" value="TreeGrafter"/>
</dbReference>
<dbReference type="PANTHER" id="PTHR11266">
    <property type="entry name" value="PEROXISOMAL MEMBRANE PROTEIN 2, PXMP2 MPV17"/>
    <property type="match status" value="1"/>
</dbReference>
<evidence type="ECO:0000256" key="5">
    <source>
        <dbReference type="ARBA" id="ARBA00023136"/>
    </source>
</evidence>
<evidence type="ECO:0008006" key="9">
    <source>
        <dbReference type="Google" id="ProtNLM"/>
    </source>
</evidence>
<dbReference type="InParanoid" id="A0A165J7Y5"/>
<protein>
    <recommendedName>
        <fullName evidence="9">Integral membrane protein</fullName>
    </recommendedName>
</protein>
<sequence>MATKVGVPIPPSIPAPLAAYLRALAKRPLLTKMITGGVLSFLQEPLSSSLAHLPPPEPSPTVSRLSPELAYLLARLHVSPRALKLALYGFLVSAPMGHFLVLMITKAFSGMQGAKARVGQILMSNLVAAPIQVSAYLASTAIIHGARSPQQVVGAVQAGFLRAMKMTWITSPAAVLFAQQFFAPELWAPWFNLVNFCLGTYFGVVIKRQQALKGKGKGKDEKAEKKDL</sequence>
<name>A0A165J7Y5_9BASI</name>
<evidence type="ECO:0000256" key="1">
    <source>
        <dbReference type="ARBA" id="ARBA00004141"/>
    </source>
</evidence>
<dbReference type="EMBL" id="KV423923">
    <property type="protein sequence ID" value="KZT61493.1"/>
    <property type="molecule type" value="Genomic_DNA"/>
</dbReference>
<evidence type="ECO:0000256" key="4">
    <source>
        <dbReference type="ARBA" id="ARBA00022989"/>
    </source>
</evidence>
<keyword evidence="8" id="KW-1185">Reference proteome</keyword>
<feature type="transmembrane region" description="Helical" evidence="6">
    <location>
        <begin position="188"/>
        <end position="206"/>
    </location>
</feature>
<evidence type="ECO:0000313" key="8">
    <source>
        <dbReference type="Proteomes" id="UP000076842"/>
    </source>
</evidence>
<dbReference type="OrthoDB" id="860at2759"/>
<dbReference type="AlphaFoldDB" id="A0A165J7Y5"/>
<gene>
    <name evidence="7" type="ORF">CALCODRAFT_491318</name>
</gene>
<keyword evidence="3 6" id="KW-0812">Transmembrane</keyword>
<dbReference type="PANTHER" id="PTHR11266:SF93">
    <property type="entry name" value="INTEGRAL MEMBRANE PROTEIN 25D9-6"/>
    <property type="match status" value="1"/>
</dbReference>
<reference evidence="7 8" key="1">
    <citation type="journal article" date="2016" name="Mol. Biol. Evol.">
        <title>Comparative Genomics of Early-Diverging Mushroom-Forming Fungi Provides Insights into the Origins of Lignocellulose Decay Capabilities.</title>
        <authorList>
            <person name="Nagy L.G."/>
            <person name="Riley R."/>
            <person name="Tritt A."/>
            <person name="Adam C."/>
            <person name="Daum C."/>
            <person name="Floudas D."/>
            <person name="Sun H."/>
            <person name="Yadav J.S."/>
            <person name="Pangilinan J."/>
            <person name="Larsson K.H."/>
            <person name="Matsuura K."/>
            <person name="Barry K."/>
            <person name="Labutti K."/>
            <person name="Kuo R."/>
            <person name="Ohm R.A."/>
            <person name="Bhattacharya S.S."/>
            <person name="Shirouzu T."/>
            <person name="Yoshinaga Y."/>
            <person name="Martin F.M."/>
            <person name="Grigoriev I.V."/>
            <person name="Hibbett D.S."/>
        </authorList>
    </citation>
    <scope>NUCLEOTIDE SEQUENCE [LARGE SCALE GENOMIC DNA]</scope>
    <source>
        <strain evidence="7 8">HHB12733</strain>
    </source>
</reference>
<evidence type="ECO:0000256" key="6">
    <source>
        <dbReference type="RuleBase" id="RU363053"/>
    </source>
</evidence>
<dbReference type="Pfam" id="PF04117">
    <property type="entry name" value="Mpv17_PMP22"/>
    <property type="match status" value="1"/>
</dbReference>
<feature type="transmembrane region" description="Helical" evidence="6">
    <location>
        <begin position="121"/>
        <end position="143"/>
    </location>
</feature>
<dbReference type="InterPro" id="IPR007248">
    <property type="entry name" value="Mpv17_PMP22"/>
</dbReference>
<feature type="transmembrane region" description="Helical" evidence="6">
    <location>
        <begin position="85"/>
        <end position="109"/>
    </location>
</feature>
<keyword evidence="5 6" id="KW-0472">Membrane</keyword>
<organism evidence="7 8">
    <name type="scientific">Calocera cornea HHB12733</name>
    <dbReference type="NCBI Taxonomy" id="1353952"/>
    <lineage>
        <taxon>Eukaryota</taxon>
        <taxon>Fungi</taxon>
        <taxon>Dikarya</taxon>
        <taxon>Basidiomycota</taxon>
        <taxon>Agaricomycotina</taxon>
        <taxon>Dacrymycetes</taxon>
        <taxon>Dacrymycetales</taxon>
        <taxon>Dacrymycetaceae</taxon>
        <taxon>Calocera</taxon>
    </lineage>
</organism>
<comment type="subcellular location">
    <subcellularLocation>
        <location evidence="1">Membrane</location>
        <topology evidence="1">Multi-pass membrane protein</topology>
    </subcellularLocation>
</comment>
<accession>A0A165J7Y5</accession>
<evidence type="ECO:0000313" key="7">
    <source>
        <dbReference type="EMBL" id="KZT61493.1"/>
    </source>
</evidence>
<evidence type="ECO:0000256" key="2">
    <source>
        <dbReference type="ARBA" id="ARBA00006824"/>
    </source>
</evidence>
<comment type="similarity">
    <text evidence="2 6">Belongs to the peroxisomal membrane protein PXMP2/4 family.</text>
</comment>
<evidence type="ECO:0000256" key="3">
    <source>
        <dbReference type="ARBA" id="ARBA00022692"/>
    </source>
</evidence>
<proteinExistence type="inferred from homology"/>
<dbReference type="Proteomes" id="UP000076842">
    <property type="component" value="Unassembled WGS sequence"/>
</dbReference>
<keyword evidence="4 6" id="KW-1133">Transmembrane helix</keyword>